<dbReference type="EMBL" id="BDSP01000118">
    <property type="protein sequence ID" value="GAX17534.1"/>
    <property type="molecule type" value="Genomic_DNA"/>
</dbReference>
<dbReference type="InterPro" id="IPR000620">
    <property type="entry name" value="EamA_dom"/>
</dbReference>
<dbReference type="SUPFAM" id="SSF103481">
    <property type="entry name" value="Multidrug resistance efflux transporter EmrE"/>
    <property type="match status" value="1"/>
</dbReference>
<sequence>MSNGTITQSDWVKGIGFSILSSMIGGASKLAIRKSWQVEEQCHNLTTGDFMLLVDVSQHTSVALQVDSSSTPPERDKSYHGDRSDEAPVTNERQSLHTSAALRMNEPSTRITFRGLLCAPPVADAPLAQTREQMALKKLYQAYFLRGMGTLGMTTLNPLTTVIAMNYASPSILAPFSGLTLVWIILFSPLILEETPSFRQVIACAFILLGEVVVAAFGDHKNDGGVTIHDVVQSYHKTKFFMFCFGLVAWMVALMFVIQNGRSSPKLKRFAWGVAGGSVTGFQNFLKDALTVLKASSAASTKVLGISIPPILFFVLMTGAITAAVGGLLILIQCMKRYDATYSSAMFVGSFVVSASIMSAVHYDTFANLHGLLQYVLYPVGLILLLIGIVLLAVAADPESYEDGASVGGADFNDSQHSTHSADNNSRDELRIS</sequence>
<organism evidence="8 9">
    <name type="scientific">Fistulifera solaris</name>
    <name type="common">Oleaginous diatom</name>
    <dbReference type="NCBI Taxonomy" id="1519565"/>
    <lineage>
        <taxon>Eukaryota</taxon>
        <taxon>Sar</taxon>
        <taxon>Stramenopiles</taxon>
        <taxon>Ochrophyta</taxon>
        <taxon>Bacillariophyta</taxon>
        <taxon>Bacillariophyceae</taxon>
        <taxon>Bacillariophycidae</taxon>
        <taxon>Naviculales</taxon>
        <taxon>Naviculaceae</taxon>
        <taxon>Fistulifera</taxon>
    </lineage>
</organism>
<feature type="transmembrane region" description="Helical" evidence="6">
    <location>
        <begin position="143"/>
        <end position="166"/>
    </location>
</feature>
<feature type="compositionally biased region" description="Polar residues" evidence="5">
    <location>
        <begin position="413"/>
        <end position="424"/>
    </location>
</feature>
<comment type="subcellular location">
    <subcellularLocation>
        <location evidence="1">Membrane</location>
        <topology evidence="1">Multi-pass membrane protein</topology>
    </subcellularLocation>
</comment>
<dbReference type="GO" id="GO:0015095">
    <property type="term" value="F:magnesium ion transmembrane transporter activity"/>
    <property type="evidence" value="ECO:0007669"/>
    <property type="project" value="InterPro"/>
</dbReference>
<evidence type="ECO:0000313" key="9">
    <source>
        <dbReference type="Proteomes" id="UP000198406"/>
    </source>
</evidence>
<gene>
    <name evidence="8" type="ORF">FisN_18Lh182</name>
</gene>
<evidence type="ECO:0000256" key="1">
    <source>
        <dbReference type="ARBA" id="ARBA00004141"/>
    </source>
</evidence>
<dbReference type="InParanoid" id="A0A1Z5JU17"/>
<dbReference type="OrthoDB" id="165382at2759"/>
<dbReference type="Pfam" id="PF00892">
    <property type="entry name" value="EamA"/>
    <property type="match status" value="1"/>
</dbReference>
<dbReference type="PANTHER" id="PTHR12570:SF65">
    <property type="entry name" value="MAGNESIUM TRANSPORTER NIPA9-RELATED"/>
    <property type="match status" value="1"/>
</dbReference>
<feature type="transmembrane region" description="Helical" evidence="6">
    <location>
        <begin position="306"/>
        <end position="332"/>
    </location>
</feature>
<feature type="domain" description="EamA" evidence="7">
    <location>
        <begin position="109"/>
        <end position="214"/>
    </location>
</feature>
<protein>
    <recommendedName>
        <fullName evidence="7">EamA domain-containing protein</fullName>
    </recommendedName>
</protein>
<evidence type="ECO:0000256" key="4">
    <source>
        <dbReference type="ARBA" id="ARBA00023136"/>
    </source>
</evidence>
<feature type="transmembrane region" description="Helical" evidence="6">
    <location>
        <begin position="172"/>
        <end position="192"/>
    </location>
</feature>
<feature type="transmembrane region" description="Helical" evidence="6">
    <location>
        <begin position="344"/>
        <end position="363"/>
    </location>
</feature>
<feature type="region of interest" description="Disordered" evidence="5">
    <location>
        <begin position="64"/>
        <end position="97"/>
    </location>
</feature>
<evidence type="ECO:0000256" key="3">
    <source>
        <dbReference type="ARBA" id="ARBA00022989"/>
    </source>
</evidence>
<feature type="compositionally biased region" description="Basic and acidic residues" evidence="5">
    <location>
        <begin position="73"/>
        <end position="86"/>
    </location>
</feature>
<dbReference type="Proteomes" id="UP000198406">
    <property type="component" value="Unassembled WGS sequence"/>
</dbReference>
<keyword evidence="9" id="KW-1185">Reference proteome</keyword>
<accession>A0A1Z5JU17</accession>
<evidence type="ECO:0000256" key="5">
    <source>
        <dbReference type="SAM" id="MobiDB-lite"/>
    </source>
</evidence>
<evidence type="ECO:0000259" key="7">
    <source>
        <dbReference type="Pfam" id="PF00892"/>
    </source>
</evidence>
<evidence type="ECO:0000313" key="8">
    <source>
        <dbReference type="EMBL" id="GAX17534.1"/>
    </source>
</evidence>
<dbReference type="PANTHER" id="PTHR12570">
    <property type="match status" value="1"/>
</dbReference>
<dbReference type="GO" id="GO:0016020">
    <property type="term" value="C:membrane"/>
    <property type="evidence" value="ECO:0007669"/>
    <property type="project" value="UniProtKB-SubCell"/>
</dbReference>
<keyword evidence="2 6" id="KW-0812">Transmembrane</keyword>
<keyword evidence="3 6" id="KW-1133">Transmembrane helix</keyword>
<dbReference type="AlphaFoldDB" id="A0A1Z5JU17"/>
<reference evidence="8 9" key="1">
    <citation type="journal article" date="2015" name="Plant Cell">
        <title>Oil accumulation by the oleaginous diatom Fistulifera solaris as revealed by the genome and transcriptome.</title>
        <authorList>
            <person name="Tanaka T."/>
            <person name="Maeda Y."/>
            <person name="Veluchamy A."/>
            <person name="Tanaka M."/>
            <person name="Abida H."/>
            <person name="Marechal E."/>
            <person name="Bowler C."/>
            <person name="Muto M."/>
            <person name="Sunaga Y."/>
            <person name="Tanaka M."/>
            <person name="Yoshino T."/>
            <person name="Taniguchi T."/>
            <person name="Fukuda Y."/>
            <person name="Nemoto M."/>
            <person name="Matsumoto M."/>
            <person name="Wong P.S."/>
            <person name="Aburatani S."/>
            <person name="Fujibuchi W."/>
        </authorList>
    </citation>
    <scope>NUCLEOTIDE SEQUENCE [LARGE SCALE GENOMIC DNA]</scope>
    <source>
        <strain evidence="8 9">JPCC DA0580</strain>
    </source>
</reference>
<feature type="region of interest" description="Disordered" evidence="5">
    <location>
        <begin position="406"/>
        <end position="433"/>
    </location>
</feature>
<comment type="caution">
    <text evidence="8">The sequence shown here is derived from an EMBL/GenBank/DDBJ whole genome shotgun (WGS) entry which is preliminary data.</text>
</comment>
<proteinExistence type="predicted"/>
<name>A0A1Z5JU17_FISSO</name>
<evidence type="ECO:0000256" key="2">
    <source>
        <dbReference type="ARBA" id="ARBA00022692"/>
    </source>
</evidence>
<feature type="transmembrane region" description="Helical" evidence="6">
    <location>
        <begin position="240"/>
        <end position="258"/>
    </location>
</feature>
<keyword evidence="4 6" id="KW-0472">Membrane</keyword>
<evidence type="ECO:0000256" key="6">
    <source>
        <dbReference type="SAM" id="Phobius"/>
    </source>
</evidence>
<dbReference type="Gene3D" id="1.10.3730.20">
    <property type="match status" value="1"/>
</dbReference>
<dbReference type="InterPro" id="IPR037185">
    <property type="entry name" value="EmrE-like"/>
</dbReference>
<feature type="transmembrane region" description="Helical" evidence="6">
    <location>
        <begin position="375"/>
        <end position="396"/>
    </location>
</feature>
<dbReference type="InterPro" id="IPR008521">
    <property type="entry name" value="Mg_trans_NIPA"/>
</dbReference>